<evidence type="ECO:0008006" key="8">
    <source>
        <dbReference type="Google" id="ProtNLM"/>
    </source>
</evidence>
<dbReference type="GO" id="GO:0046872">
    <property type="term" value="F:metal ion binding"/>
    <property type="evidence" value="ECO:0007669"/>
    <property type="project" value="UniProtKB-KW"/>
</dbReference>
<comment type="similarity">
    <text evidence="2">Belongs to the Nudix hydrolase family.</text>
</comment>
<keyword evidence="4" id="KW-0479">Metal-binding</keyword>
<gene>
    <name evidence="7" type="ORF">S06H3_21446</name>
</gene>
<evidence type="ECO:0000256" key="6">
    <source>
        <dbReference type="ARBA" id="ARBA00022842"/>
    </source>
</evidence>
<evidence type="ECO:0000313" key="7">
    <source>
        <dbReference type="EMBL" id="GAI05784.1"/>
    </source>
</evidence>
<dbReference type="Gene3D" id="3.90.79.10">
    <property type="entry name" value="Nucleoside Triphosphate Pyrophosphohydrolase"/>
    <property type="match status" value="1"/>
</dbReference>
<keyword evidence="6" id="KW-0460">Magnesium</keyword>
<comment type="cofactor">
    <cofactor evidence="1">
        <name>Mg(2+)</name>
        <dbReference type="ChEBI" id="CHEBI:18420"/>
    </cofactor>
</comment>
<protein>
    <recommendedName>
        <fullName evidence="8">Nudix hydrolase domain-containing protein</fullName>
    </recommendedName>
</protein>
<name>X1MHD3_9ZZZZ</name>
<keyword evidence="5" id="KW-0378">Hydrolase</keyword>
<dbReference type="PANTHER" id="PTHR43758">
    <property type="entry name" value="7,8-DIHYDRO-8-OXOGUANINE TRIPHOSPHATASE"/>
    <property type="match status" value="1"/>
</dbReference>
<evidence type="ECO:0000256" key="5">
    <source>
        <dbReference type="ARBA" id="ARBA00022801"/>
    </source>
</evidence>
<feature type="non-terminal residue" evidence="7">
    <location>
        <position position="1"/>
    </location>
</feature>
<organism evidence="7">
    <name type="scientific">marine sediment metagenome</name>
    <dbReference type="NCBI Taxonomy" id="412755"/>
    <lineage>
        <taxon>unclassified sequences</taxon>
        <taxon>metagenomes</taxon>
        <taxon>ecological metagenomes</taxon>
    </lineage>
</organism>
<comment type="subunit">
    <text evidence="3">Monomer.</text>
</comment>
<evidence type="ECO:0000256" key="2">
    <source>
        <dbReference type="ARBA" id="ARBA00005582"/>
    </source>
</evidence>
<proteinExistence type="inferred from homology"/>
<dbReference type="AlphaFoldDB" id="X1MHD3"/>
<dbReference type="GO" id="GO:0005737">
    <property type="term" value="C:cytoplasm"/>
    <property type="evidence" value="ECO:0007669"/>
    <property type="project" value="TreeGrafter"/>
</dbReference>
<evidence type="ECO:0000256" key="4">
    <source>
        <dbReference type="ARBA" id="ARBA00022723"/>
    </source>
</evidence>
<accession>X1MHD3</accession>
<comment type="caution">
    <text evidence="7">The sequence shown here is derived from an EMBL/GenBank/DDBJ whole genome shotgun (WGS) entry which is preliminary data.</text>
</comment>
<dbReference type="GO" id="GO:0008413">
    <property type="term" value="F:8-oxo-7,8-dihydroguanosine triphosphate pyrophosphatase activity"/>
    <property type="evidence" value="ECO:0007669"/>
    <property type="project" value="InterPro"/>
</dbReference>
<evidence type="ECO:0000256" key="1">
    <source>
        <dbReference type="ARBA" id="ARBA00001946"/>
    </source>
</evidence>
<dbReference type="InterPro" id="IPR003563">
    <property type="entry name" value="8ODP"/>
</dbReference>
<dbReference type="InterPro" id="IPR015797">
    <property type="entry name" value="NUDIX_hydrolase-like_dom_sf"/>
</dbReference>
<dbReference type="SUPFAM" id="SSF55811">
    <property type="entry name" value="Nudix"/>
    <property type="match status" value="1"/>
</dbReference>
<evidence type="ECO:0000256" key="3">
    <source>
        <dbReference type="ARBA" id="ARBA00011245"/>
    </source>
</evidence>
<dbReference type="GO" id="GO:0042262">
    <property type="term" value="P:DNA protection"/>
    <property type="evidence" value="ECO:0007669"/>
    <property type="project" value="InterPro"/>
</dbReference>
<dbReference type="PANTHER" id="PTHR43758:SF2">
    <property type="entry name" value="OXIDIZED PURINE NUCLEOSIDE TRIPHOSPHATE HYDROLASE"/>
    <property type="match status" value="1"/>
</dbReference>
<dbReference type="PRINTS" id="PR01403">
    <property type="entry name" value="8OXTPHPHTASE"/>
</dbReference>
<reference evidence="7" key="1">
    <citation type="journal article" date="2014" name="Front. Microbiol.">
        <title>High frequency of phylogenetically diverse reductive dehalogenase-homologous genes in deep subseafloor sedimentary metagenomes.</title>
        <authorList>
            <person name="Kawai M."/>
            <person name="Futagami T."/>
            <person name="Toyoda A."/>
            <person name="Takaki Y."/>
            <person name="Nishi S."/>
            <person name="Hori S."/>
            <person name="Arai W."/>
            <person name="Tsubouchi T."/>
            <person name="Morono Y."/>
            <person name="Uchiyama I."/>
            <person name="Ito T."/>
            <person name="Fujiyama A."/>
            <person name="Inagaki F."/>
            <person name="Takami H."/>
        </authorList>
    </citation>
    <scope>NUCLEOTIDE SEQUENCE</scope>
    <source>
        <strain evidence="7">Expedition CK06-06</strain>
    </source>
</reference>
<dbReference type="EMBL" id="BARV01011267">
    <property type="protein sequence ID" value="GAI05784.1"/>
    <property type="molecule type" value="Genomic_DNA"/>
</dbReference>
<sequence>FPYNRAWNQDVHVFLVKNWEGEPIESEEMLPKWFKVKDIPFGQMWEDDRFWLQQVLEGKKLKAKFIFKKGEKISKKDVKVIKNI</sequence>